<dbReference type="GO" id="GO:0050116">
    <property type="term" value="F:N,N-dimethylformamidase activity"/>
    <property type="evidence" value="ECO:0007669"/>
    <property type="project" value="UniProtKB-EC"/>
</dbReference>
<dbReference type="RefSeq" id="WP_197009048.1">
    <property type="nucleotide sequence ID" value="NZ_BAABES010000014.1"/>
</dbReference>
<dbReference type="Gene3D" id="3.40.50.880">
    <property type="match status" value="1"/>
</dbReference>
<dbReference type="EMBL" id="JADOUA010000001">
    <property type="protein sequence ID" value="MBG6085987.1"/>
    <property type="molecule type" value="Genomic_DNA"/>
</dbReference>
<dbReference type="Pfam" id="PF13385">
    <property type="entry name" value="Laminin_G_3"/>
    <property type="match status" value="1"/>
</dbReference>
<evidence type="ECO:0000256" key="1">
    <source>
        <dbReference type="SAM" id="MobiDB-lite"/>
    </source>
</evidence>
<sequence>MTAIAATRRTGRLLGYADRWSVAPGEAITFMVGSESERYTAEIVRLTRGGPRTRGETETFAYERVGAPIDGVYPGEVQDLRPGSYALVADGGALLAGGRFTVQAWVCPTAPGQGRRQGILTKGCAEPGDGFGLLLDETGALACRAGGVLVTTGVPLLAEHWYLVAAAVDPGAGTVRLVQRPLRRYAGDPDRAERTADIGPDLPIDGDAPVLIGGERLAGPARGRRRPRLEGGFNGKIDGPCVLGRALTAAEMARLGEGADARTLAPASVLADWDLSLEMDRRRIVDVSGHGLHGETVNSPLRAVTGHRWTGRYRDPRSAPGEYGAIHFHDDDLDDAGWVPAFSYEVPDGLPSGAYAARLGTDRDEYFIVFFVRPPRDGSGGRRVAFLASTFTYMAYSNLRLNLVRMREMTGSTDAVIDEIDPVIGSRRDLGPSLYDRHSDGSGTAHVSRLRPMLNVQPTYRWFLSGGGGWCFSGDMFLLDWLHAQGVEYEVITDEDLHEEGTALLGRYDVVLTGMHPEYVTGEMLDALAGYTDTGGRLMYLGGNGFYWVTTVLPDRPHVIEIRRGHAGTRAWASPPGEEHHSNGEPGGLWRHRGRAPQRLVGVGFTAQGGGPSVPYRCTPASRDPRVAFIFDGVDVNEPIGDFGNNGGGAAGAETDRADVSAGTPPHALVVATSQGEHSDLFQHVVEEVLAMKPGQGGTECPEVRADLTFFETPEGGAVFSVGSIDWVGALSHNDYANNVSRITENVLRRFLDTSAPLG</sequence>
<dbReference type="AlphaFoldDB" id="A0A931DBI0"/>
<organism evidence="3 4">
    <name type="scientific">Actinomadura viridis</name>
    <dbReference type="NCBI Taxonomy" id="58110"/>
    <lineage>
        <taxon>Bacteria</taxon>
        <taxon>Bacillati</taxon>
        <taxon>Actinomycetota</taxon>
        <taxon>Actinomycetes</taxon>
        <taxon>Streptosporangiales</taxon>
        <taxon>Thermomonosporaceae</taxon>
        <taxon>Actinomadura</taxon>
    </lineage>
</organism>
<feature type="domain" description="N,N-dimethylformamidase beta subunit-like C-terminal" evidence="2">
    <location>
        <begin position="302"/>
        <end position="737"/>
    </location>
</feature>
<protein>
    <submittedName>
        <fullName evidence="3">N,N-dimethylformamidase</fullName>
        <ecNumber evidence="3">3.5.1.56</ecNumber>
    </submittedName>
</protein>
<dbReference type="SUPFAM" id="SSF52317">
    <property type="entry name" value="Class I glutamine amidotransferase-like"/>
    <property type="match status" value="1"/>
</dbReference>
<comment type="caution">
    <text evidence="3">The sequence shown here is derived from an EMBL/GenBank/DDBJ whole genome shotgun (WGS) entry which is preliminary data.</text>
</comment>
<dbReference type="Gene3D" id="2.60.120.200">
    <property type="match status" value="1"/>
</dbReference>
<dbReference type="InterPro" id="IPR046540">
    <property type="entry name" value="DMFA2_C"/>
</dbReference>
<accession>A0A931DBI0</accession>
<dbReference type="Pfam" id="PF20254">
    <property type="entry name" value="DMFA2_C"/>
    <property type="match status" value="1"/>
</dbReference>
<evidence type="ECO:0000259" key="2">
    <source>
        <dbReference type="Pfam" id="PF20254"/>
    </source>
</evidence>
<dbReference type="SUPFAM" id="SSF49899">
    <property type="entry name" value="Concanavalin A-like lectins/glucanases"/>
    <property type="match status" value="1"/>
</dbReference>
<feature type="region of interest" description="Disordered" evidence="1">
    <location>
        <begin position="570"/>
        <end position="591"/>
    </location>
</feature>
<proteinExistence type="predicted"/>
<name>A0A931DBI0_9ACTN</name>
<keyword evidence="4" id="KW-1185">Reference proteome</keyword>
<dbReference type="Proteomes" id="UP000614047">
    <property type="component" value="Unassembled WGS sequence"/>
</dbReference>
<reference evidence="3" key="1">
    <citation type="submission" date="2020-11" db="EMBL/GenBank/DDBJ databases">
        <title>Sequencing the genomes of 1000 actinobacteria strains.</title>
        <authorList>
            <person name="Klenk H.-P."/>
        </authorList>
    </citation>
    <scope>NUCLEOTIDE SEQUENCE</scope>
    <source>
        <strain evidence="3">DSM 43175</strain>
    </source>
</reference>
<dbReference type="InterPro" id="IPR013320">
    <property type="entry name" value="ConA-like_dom_sf"/>
</dbReference>
<dbReference type="InterPro" id="IPR029062">
    <property type="entry name" value="Class_I_gatase-like"/>
</dbReference>
<dbReference type="EC" id="3.5.1.56" evidence="3"/>
<evidence type="ECO:0000313" key="4">
    <source>
        <dbReference type="Proteomes" id="UP000614047"/>
    </source>
</evidence>
<gene>
    <name evidence="3" type="ORF">IW256_000100</name>
</gene>
<evidence type="ECO:0000313" key="3">
    <source>
        <dbReference type="EMBL" id="MBG6085987.1"/>
    </source>
</evidence>
<keyword evidence="3" id="KW-0378">Hydrolase</keyword>